<name>A0ABW2ASI1_9MICO</name>
<dbReference type="InterPro" id="IPR023198">
    <property type="entry name" value="PGP-like_dom2"/>
</dbReference>
<accession>A0ABW2ASI1</accession>
<sequence>MTSSSPALILDCDGVLADTERDGHLVAFNQAFAEAGLDIEWSVAEYADLVKIGGGKERMRHYLQTHPEAGVAEADLDATVADLHRRKSQLYVELVEAGKLPGRAGVRRLIESALDAGWRVAVASTSAERSVEAVLRTAVGEATRSRMAGVWAGDIVAAKKPAPDIYLRALADLDQDPEMVVVVEDSESGARAAAAAGLRHIVTISSLTGDDSFPDAATVISNLGEPGAPAHYRAGLDVRDEDGLVTVSSLELILDKADRPWPQ</sequence>
<dbReference type="InterPro" id="IPR044999">
    <property type="entry name" value="CbbY-like"/>
</dbReference>
<dbReference type="RefSeq" id="WP_377822307.1">
    <property type="nucleotide sequence ID" value="NZ_JBHSWJ010000002.1"/>
</dbReference>
<dbReference type="PANTHER" id="PTHR42896">
    <property type="entry name" value="XYLULOSE-1,5-BISPHOSPHATE (XUBP) PHOSPHATASE"/>
    <property type="match status" value="1"/>
</dbReference>
<evidence type="ECO:0000313" key="2">
    <source>
        <dbReference type="Proteomes" id="UP001596356"/>
    </source>
</evidence>
<dbReference type="GO" id="GO:0016787">
    <property type="term" value="F:hydrolase activity"/>
    <property type="evidence" value="ECO:0007669"/>
    <property type="project" value="UniProtKB-KW"/>
</dbReference>
<protein>
    <submittedName>
        <fullName evidence="1">HAD-IA family hydrolase</fullName>
    </submittedName>
</protein>
<dbReference type="InterPro" id="IPR036412">
    <property type="entry name" value="HAD-like_sf"/>
</dbReference>
<dbReference type="SFLD" id="SFLDG01129">
    <property type="entry name" value="C1.5:_HAD__Beta-PGM__Phosphata"/>
    <property type="match status" value="1"/>
</dbReference>
<dbReference type="SUPFAM" id="SSF56784">
    <property type="entry name" value="HAD-like"/>
    <property type="match status" value="1"/>
</dbReference>
<dbReference type="NCBIfam" id="TIGR01509">
    <property type="entry name" value="HAD-SF-IA-v3"/>
    <property type="match status" value="1"/>
</dbReference>
<dbReference type="Gene3D" id="1.10.150.240">
    <property type="entry name" value="Putative phosphatase, domain 2"/>
    <property type="match status" value="1"/>
</dbReference>
<dbReference type="Gene3D" id="3.40.50.1000">
    <property type="entry name" value="HAD superfamily/HAD-like"/>
    <property type="match status" value="1"/>
</dbReference>
<organism evidence="1 2">
    <name type="scientific">Branchiibius cervicis</name>
    <dbReference type="NCBI Taxonomy" id="908252"/>
    <lineage>
        <taxon>Bacteria</taxon>
        <taxon>Bacillati</taxon>
        <taxon>Actinomycetota</taxon>
        <taxon>Actinomycetes</taxon>
        <taxon>Micrococcales</taxon>
        <taxon>Dermacoccaceae</taxon>
        <taxon>Branchiibius</taxon>
    </lineage>
</organism>
<keyword evidence="1" id="KW-0378">Hydrolase</keyword>
<dbReference type="PANTHER" id="PTHR42896:SF2">
    <property type="entry name" value="CBBY-LIKE PROTEIN"/>
    <property type="match status" value="1"/>
</dbReference>
<evidence type="ECO:0000313" key="1">
    <source>
        <dbReference type="EMBL" id="MFC6714077.1"/>
    </source>
</evidence>
<dbReference type="SFLD" id="SFLDS00003">
    <property type="entry name" value="Haloacid_Dehalogenase"/>
    <property type="match status" value="1"/>
</dbReference>
<reference evidence="2" key="1">
    <citation type="journal article" date="2019" name="Int. J. Syst. Evol. Microbiol.">
        <title>The Global Catalogue of Microorganisms (GCM) 10K type strain sequencing project: providing services to taxonomists for standard genome sequencing and annotation.</title>
        <authorList>
            <consortium name="The Broad Institute Genomics Platform"/>
            <consortium name="The Broad Institute Genome Sequencing Center for Infectious Disease"/>
            <person name="Wu L."/>
            <person name="Ma J."/>
        </authorList>
    </citation>
    <scope>NUCLEOTIDE SEQUENCE [LARGE SCALE GENOMIC DNA]</scope>
    <source>
        <strain evidence="2">NBRC 106593</strain>
    </source>
</reference>
<dbReference type="Proteomes" id="UP001596356">
    <property type="component" value="Unassembled WGS sequence"/>
</dbReference>
<gene>
    <name evidence="1" type="ORF">ACFQBT_09745</name>
</gene>
<dbReference type="InterPro" id="IPR023214">
    <property type="entry name" value="HAD_sf"/>
</dbReference>
<comment type="caution">
    <text evidence="1">The sequence shown here is derived from an EMBL/GenBank/DDBJ whole genome shotgun (WGS) entry which is preliminary data.</text>
</comment>
<dbReference type="InterPro" id="IPR006439">
    <property type="entry name" value="HAD-SF_hydro_IA"/>
</dbReference>
<proteinExistence type="predicted"/>
<keyword evidence="2" id="KW-1185">Reference proteome</keyword>
<dbReference type="EMBL" id="JBHSWJ010000002">
    <property type="protein sequence ID" value="MFC6714077.1"/>
    <property type="molecule type" value="Genomic_DNA"/>
</dbReference>
<dbReference type="Pfam" id="PF00702">
    <property type="entry name" value="Hydrolase"/>
    <property type="match status" value="1"/>
</dbReference>